<dbReference type="AlphaFoldDB" id="A0A7W8JZV1"/>
<name>A0A7W8JZV1_9DEIO</name>
<protein>
    <recommendedName>
        <fullName evidence="3">HTH cro/C1-type domain-containing protein</fullName>
    </recommendedName>
</protein>
<proteinExistence type="predicted"/>
<dbReference type="Proteomes" id="UP000552709">
    <property type="component" value="Unassembled WGS sequence"/>
</dbReference>
<dbReference type="RefSeq" id="WP_184138161.1">
    <property type="nucleotide sequence ID" value="NZ_JACHFL010000034.1"/>
</dbReference>
<sequence length="86" mass="9675">MSALRWRLADFLAERNLTAYALGKAMGTSYMNTVYRIAKRGHEPTRIDLPTLLNILDGLRTLTGEDVDITDVLVYEPTVLRSPHGE</sequence>
<organism evidence="1 2">
    <name type="scientific">Deinococcus humi</name>
    <dbReference type="NCBI Taxonomy" id="662880"/>
    <lineage>
        <taxon>Bacteria</taxon>
        <taxon>Thermotogati</taxon>
        <taxon>Deinococcota</taxon>
        <taxon>Deinococci</taxon>
        <taxon>Deinococcales</taxon>
        <taxon>Deinococcaceae</taxon>
        <taxon>Deinococcus</taxon>
    </lineage>
</organism>
<comment type="caution">
    <text evidence="1">The sequence shown here is derived from an EMBL/GenBank/DDBJ whole genome shotgun (WGS) entry which is preliminary data.</text>
</comment>
<accession>A0A7W8JZV1</accession>
<evidence type="ECO:0008006" key="3">
    <source>
        <dbReference type="Google" id="ProtNLM"/>
    </source>
</evidence>
<dbReference type="EMBL" id="JACHFL010000034">
    <property type="protein sequence ID" value="MBB5366275.1"/>
    <property type="molecule type" value="Genomic_DNA"/>
</dbReference>
<keyword evidence="2" id="KW-1185">Reference proteome</keyword>
<reference evidence="1 2" key="1">
    <citation type="submission" date="2020-08" db="EMBL/GenBank/DDBJ databases">
        <title>Genomic Encyclopedia of Type Strains, Phase IV (KMG-IV): sequencing the most valuable type-strain genomes for metagenomic binning, comparative biology and taxonomic classification.</title>
        <authorList>
            <person name="Goeker M."/>
        </authorList>
    </citation>
    <scope>NUCLEOTIDE SEQUENCE [LARGE SCALE GENOMIC DNA]</scope>
    <source>
        <strain evidence="1 2">DSM 27939</strain>
    </source>
</reference>
<evidence type="ECO:0000313" key="1">
    <source>
        <dbReference type="EMBL" id="MBB5366275.1"/>
    </source>
</evidence>
<gene>
    <name evidence="1" type="ORF">HNQ08_005404</name>
</gene>
<evidence type="ECO:0000313" key="2">
    <source>
        <dbReference type="Proteomes" id="UP000552709"/>
    </source>
</evidence>